<dbReference type="AlphaFoldDB" id="A0A974CKM4"/>
<evidence type="ECO:0000256" key="2">
    <source>
        <dbReference type="ARBA" id="ARBA00006991"/>
    </source>
</evidence>
<dbReference type="GO" id="GO:0000978">
    <property type="term" value="F:RNA polymerase II cis-regulatory region sequence-specific DNA binding"/>
    <property type="evidence" value="ECO:0007669"/>
    <property type="project" value="TreeGrafter"/>
</dbReference>
<feature type="domain" description="C2H2-type" evidence="12">
    <location>
        <begin position="90"/>
        <end position="120"/>
    </location>
</feature>
<evidence type="ECO:0000256" key="3">
    <source>
        <dbReference type="ARBA" id="ARBA00022723"/>
    </source>
</evidence>
<dbReference type="GO" id="GO:0001817">
    <property type="term" value="P:regulation of cytokine production"/>
    <property type="evidence" value="ECO:0007669"/>
    <property type="project" value="TreeGrafter"/>
</dbReference>
<dbReference type="FunFam" id="3.30.160.60:FF:000446">
    <property type="entry name" value="Zinc finger protein"/>
    <property type="match status" value="1"/>
</dbReference>
<dbReference type="GO" id="GO:0005654">
    <property type="term" value="C:nucleoplasm"/>
    <property type="evidence" value="ECO:0007669"/>
    <property type="project" value="TreeGrafter"/>
</dbReference>
<keyword evidence="7" id="KW-0805">Transcription regulation</keyword>
<evidence type="ECO:0000256" key="7">
    <source>
        <dbReference type="ARBA" id="ARBA00023015"/>
    </source>
</evidence>
<reference evidence="14" key="1">
    <citation type="journal article" date="2016" name="Nature">
        <title>Genome evolution in the allotetraploid frog Xenopus laevis.</title>
        <authorList>
            <person name="Session A.M."/>
            <person name="Uno Y."/>
            <person name="Kwon T."/>
            <person name="Chapman J.A."/>
            <person name="Toyoda A."/>
            <person name="Takahashi S."/>
            <person name="Fukui A."/>
            <person name="Hikosaka A."/>
            <person name="Suzuki A."/>
            <person name="Kondo M."/>
            <person name="van Heeringen S.J."/>
            <person name="Quigley I."/>
            <person name="Heinz S."/>
            <person name="Ogino H."/>
            <person name="Ochi H."/>
            <person name="Hellsten U."/>
            <person name="Lyons J.B."/>
            <person name="Simakov O."/>
            <person name="Putnam N."/>
            <person name="Stites J."/>
            <person name="Kuroki Y."/>
            <person name="Tanaka T."/>
            <person name="Michiue T."/>
            <person name="Watanabe M."/>
            <person name="Bogdanovic O."/>
            <person name="Lister R."/>
            <person name="Georgiou G."/>
            <person name="Paranjpe S.S."/>
            <person name="van Kruijsbergen I."/>
            <person name="Shu S."/>
            <person name="Carlson J."/>
            <person name="Kinoshita T."/>
            <person name="Ohta Y."/>
            <person name="Mawaribuchi S."/>
            <person name="Jenkins J."/>
            <person name="Grimwood J."/>
            <person name="Schmutz J."/>
            <person name="Mitros T."/>
            <person name="Mozaffari S.V."/>
            <person name="Suzuki Y."/>
            <person name="Haramoto Y."/>
            <person name="Yamamoto T.S."/>
            <person name="Takagi C."/>
            <person name="Heald R."/>
            <person name="Miller K."/>
            <person name="Haudenschild C."/>
            <person name="Kitzman J."/>
            <person name="Nakayama T."/>
            <person name="Izutsu Y."/>
            <person name="Robert J."/>
            <person name="Fortriede J."/>
            <person name="Burns K."/>
            <person name="Lotay V."/>
            <person name="Karimi K."/>
            <person name="Yasuoka Y."/>
            <person name="Dichmann D.S."/>
            <person name="Flajnik M.F."/>
            <person name="Houston D.W."/>
            <person name="Shendure J."/>
            <person name="DuPasquier L."/>
            <person name="Vize P.D."/>
            <person name="Zorn A.M."/>
            <person name="Ito M."/>
            <person name="Marcotte E.M."/>
            <person name="Wallingford J.B."/>
            <person name="Ito Y."/>
            <person name="Asashima M."/>
            <person name="Ueno N."/>
            <person name="Matsuda Y."/>
            <person name="Veenstra G.J."/>
            <person name="Fujiyama A."/>
            <person name="Harland R.M."/>
            <person name="Taira M."/>
            <person name="Rokhsar D.S."/>
        </authorList>
    </citation>
    <scope>NUCLEOTIDE SEQUENCE [LARGE SCALE GENOMIC DNA]</scope>
    <source>
        <strain evidence="14">J</strain>
    </source>
</reference>
<dbReference type="SUPFAM" id="SSF57667">
    <property type="entry name" value="beta-beta-alpha zinc fingers"/>
    <property type="match status" value="1"/>
</dbReference>
<proteinExistence type="inferred from homology"/>
<evidence type="ECO:0000259" key="12">
    <source>
        <dbReference type="PROSITE" id="PS50157"/>
    </source>
</evidence>
<evidence type="ECO:0000256" key="9">
    <source>
        <dbReference type="ARBA" id="ARBA00023163"/>
    </source>
</evidence>
<dbReference type="GO" id="GO:0002682">
    <property type="term" value="P:regulation of immune system process"/>
    <property type="evidence" value="ECO:0007669"/>
    <property type="project" value="TreeGrafter"/>
</dbReference>
<dbReference type="InterPro" id="IPR036236">
    <property type="entry name" value="Znf_C2H2_sf"/>
</dbReference>
<keyword evidence="4" id="KW-0677">Repeat</keyword>
<dbReference type="GO" id="GO:0001227">
    <property type="term" value="F:DNA-binding transcription repressor activity, RNA polymerase II-specific"/>
    <property type="evidence" value="ECO:0007669"/>
    <property type="project" value="TreeGrafter"/>
</dbReference>
<keyword evidence="10" id="KW-0539">Nucleus</keyword>
<dbReference type="PANTHER" id="PTHR24399">
    <property type="entry name" value="ZINC FINGER AND BTB DOMAIN-CONTAINING"/>
    <property type="match status" value="1"/>
</dbReference>
<evidence type="ECO:0000313" key="13">
    <source>
        <dbReference type="EMBL" id="OCT75205.1"/>
    </source>
</evidence>
<accession>A0A974CKM4</accession>
<evidence type="ECO:0000256" key="8">
    <source>
        <dbReference type="ARBA" id="ARBA00023125"/>
    </source>
</evidence>
<keyword evidence="6" id="KW-0862">Zinc</keyword>
<dbReference type="Proteomes" id="UP000694892">
    <property type="component" value="Chromosome 6L"/>
</dbReference>
<evidence type="ECO:0000256" key="6">
    <source>
        <dbReference type="ARBA" id="ARBA00022833"/>
    </source>
</evidence>
<evidence type="ECO:0000256" key="1">
    <source>
        <dbReference type="ARBA" id="ARBA00004123"/>
    </source>
</evidence>
<sequence length="202" mass="23084">MMREIARELQVTLHTETTITGIFSELHLQSHRQAPSLRQMIGRNQGTPEFWVWLQWDYTQKTHTGVKPFPCTECEKKFTSHQIHTGEKPFTCKECGKSFSCTHCGISLQIHMKTHTEANPFICIECTCRDTREFTQDEPIVSGFASLLFHSHTGEGATHRSQEFLLMLILQEGTRTDRKLLLIGPGVSVPRDQRIALQVSES</sequence>
<evidence type="ECO:0000256" key="5">
    <source>
        <dbReference type="ARBA" id="ARBA00022771"/>
    </source>
</evidence>
<comment type="similarity">
    <text evidence="2">Belongs to the krueppel C2H2-type zinc-finger protein family.</text>
</comment>
<evidence type="ECO:0000256" key="11">
    <source>
        <dbReference type="PROSITE-ProRule" id="PRU00042"/>
    </source>
</evidence>
<keyword evidence="3" id="KW-0479">Metal-binding</keyword>
<evidence type="ECO:0000313" key="14">
    <source>
        <dbReference type="Proteomes" id="UP000694892"/>
    </source>
</evidence>
<keyword evidence="5 11" id="KW-0863">Zinc-finger</keyword>
<dbReference type="Gene3D" id="3.30.160.60">
    <property type="entry name" value="Classic Zinc Finger"/>
    <property type="match status" value="2"/>
</dbReference>
<protein>
    <recommendedName>
        <fullName evidence="12">C2H2-type domain-containing protein</fullName>
    </recommendedName>
</protein>
<keyword evidence="8" id="KW-0238">DNA-binding</keyword>
<dbReference type="GO" id="GO:0008270">
    <property type="term" value="F:zinc ion binding"/>
    <property type="evidence" value="ECO:0007669"/>
    <property type="project" value="UniProtKB-KW"/>
</dbReference>
<dbReference type="PANTHER" id="PTHR24399:SF54">
    <property type="entry name" value="GASTRULA ZINC FINGER PROTEIN XLCGF26.1-LIKE-RELATED"/>
    <property type="match status" value="1"/>
</dbReference>
<dbReference type="EMBL" id="CM004476">
    <property type="protein sequence ID" value="OCT75205.1"/>
    <property type="molecule type" value="Genomic_DNA"/>
</dbReference>
<organism evidence="13 14">
    <name type="scientific">Xenopus laevis</name>
    <name type="common">African clawed frog</name>
    <dbReference type="NCBI Taxonomy" id="8355"/>
    <lineage>
        <taxon>Eukaryota</taxon>
        <taxon>Metazoa</taxon>
        <taxon>Chordata</taxon>
        <taxon>Craniata</taxon>
        <taxon>Vertebrata</taxon>
        <taxon>Euteleostomi</taxon>
        <taxon>Amphibia</taxon>
        <taxon>Batrachia</taxon>
        <taxon>Anura</taxon>
        <taxon>Pipoidea</taxon>
        <taxon>Pipidae</taxon>
        <taxon>Xenopodinae</taxon>
        <taxon>Xenopus</taxon>
        <taxon>Xenopus</taxon>
    </lineage>
</organism>
<dbReference type="InterPro" id="IPR013087">
    <property type="entry name" value="Znf_C2H2_type"/>
</dbReference>
<comment type="subcellular location">
    <subcellularLocation>
        <location evidence="1">Nucleus</location>
    </subcellularLocation>
</comment>
<dbReference type="PROSITE" id="PS50157">
    <property type="entry name" value="ZINC_FINGER_C2H2_2"/>
    <property type="match status" value="1"/>
</dbReference>
<keyword evidence="9" id="KW-0804">Transcription</keyword>
<name>A0A974CKM4_XENLA</name>
<evidence type="ECO:0000256" key="10">
    <source>
        <dbReference type="ARBA" id="ARBA00023242"/>
    </source>
</evidence>
<evidence type="ECO:0000256" key="4">
    <source>
        <dbReference type="ARBA" id="ARBA00022737"/>
    </source>
</evidence>
<gene>
    <name evidence="13" type="ORF">XELAEV_18030381mg</name>
</gene>